<proteinExistence type="inferred from homology"/>
<dbReference type="RefSeq" id="WP_348263034.1">
    <property type="nucleotide sequence ID" value="NZ_CP121196.1"/>
</dbReference>
<dbReference type="InterPro" id="IPR003838">
    <property type="entry name" value="ABC3_permease_C"/>
</dbReference>
<feature type="transmembrane region" description="Helical" evidence="7">
    <location>
        <begin position="307"/>
        <end position="329"/>
    </location>
</feature>
<reference evidence="10" key="1">
    <citation type="submission" date="2023-03" db="EMBL/GenBank/DDBJ databases">
        <title>Edaphobacter sp.</title>
        <authorList>
            <person name="Huber K.J."/>
            <person name="Papendorf J."/>
            <person name="Pilke C."/>
            <person name="Bunk B."/>
            <person name="Sproeer C."/>
            <person name="Pester M."/>
        </authorList>
    </citation>
    <scope>NUCLEOTIDE SEQUENCE</scope>
    <source>
        <strain evidence="10">DSM 110680</strain>
    </source>
</reference>
<keyword evidence="2" id="KW-1003">Cell membrane</keyword>
<feature type="domain" description="MacB-like periplasmic core" evidence="9">
    <location>
        <begin position="455"/>
        <end position="653"/>
    </location>
</feature>
<accession>A0AAU7DIY5</accession>
<keyword evidence="3 7" id="KW-0812">Transmembrane</keyword>
<evidence type="ECO:0000259" key="8">
    <source>
        <dbReference type="Pfam" id="PF02687"/>
    </source>
</evidence>
<keyword evidence="5 7" id="KW-0472">Membrane</keyword>
<gene>
    <name evidence="10" type="ORF">P8935_00410</name>
</gene>
<dbReference type="Pfam" id="PF02687">
    <property type="entry name" value="FtsX"/>
    <property type="match status" value="2"/>
</dbReference>
<feature type="domain" description="ABC3 transporter permease C-terminal" evidence="8">
    <location>
        <begin position="311"/>
        <end position="430"/>
    </location>
</feature>
<feature type="transmembrane region" description="Helical" evidence="7">
    <location>
        <begin position="360"/>
        <end position="382"/>
    </location>
</feature>
<dbReference type="Pfam" id="PF12704">
    <property type="entry name" value="MacB_PCD"/>
    <property type="match status" value="2"/>
</dbReference>
<feature type="transmembrane region" description="Helical" evidence="7">
    <location>
        <begin position="778"/>
        <end position="801"/>
    </location>
</feature>
<evidence type="ECO:0000256" key="1">
    <source>
        <dbReference type="ARBA" id="ARBA00004651"/>
    </source>
</evidence>
<dbReference type="EMBL" id="CP121196">
    <property type="protein sequence ID" value="XBH17809.1"/>
    <property type="molecule type" value="Genomic_DNA"/>
</dbReference>
<feature type="domain" description="ABC3 transporter permease C-terminal" evidence="8">
    <location>
        <begin position="730"/>
        <end position="843"/>
    </location>
</feature>
<dbReference type="AlphaFoldDB" id="A0AAU7DIY5"/>
<evidence type="ECO:0000256" key="2">
    <source>
        <dbReference type="ARBA" id="ARBA00022475"/>
    </source>
</evidence>
<organism evidence="10">
    <name type="scientific">Telmatobacter sp. DSM 110680</name>
    <dbReference type="NCBI Taxonomy" id="3036704"/>
    <lineage>
        <taxon>Bacteria</taxon>
        <taxon>Pseudomonadati</taxon>
        <taxon>Acidobacteriota</taxon>
        <taxon>Terriglobia</taxon>
        <taxon>Terriglobales</taxon>
        <taxon>Acidobacteriaceae</taxon>
        <taxon>Telmatobacter</taxon>
    </lineage>
</organism>
<comment type="similarity">
    <text evidence="6">Belongs to the ABC-4 integral membrane protein family.</text>
</comment>
<evidence type="ECO:0000313" key="10">
    <source>
        <dbReference type="EMBL" id="XBH17809.1"/>
    </source>
</evidence>
<dbReference type="PANTHER" id="PTHR30572:SF4">
    <property type="entry name" value="ABC TRANSPORTER PERMEASE YTRF"/>
    <property type="match status" value="1"/>
</dbReference>
<evidence type="ECO:0000259" key="9">
    <source>
        <dbReference type="Pfam" id="PF12704"/>
    </source>
</evidence>
<comment type="subcellular location">
    <subcellularLocation>
        <location evidence="1">Cell membrane</location>
        <topology evidence="1">Multi-pass membrane protein</topology>
    </subcellularLocation>
</comment>
<evidence type="ECO:0000256" key="6">
    <source>
        <dbReference type="ARBA" id="ARBA00038076"/>
    </source>
</evidence>
<dbReference type="InterPro" id="IPR025857">
    <property type="entry name" value="MacB_PCD"/>
</dbReference>
<dbReference type="InterPro" id="IPR017800">
    <property type="entry name" value="ADOP"/>
</dbReference>
<name>A0AAU7DIY5_9BACT</name>
<evidence type="ECO:0000256" key="4">
    <source>
        <dbReference type="ARBA" id="ARBA00022989"/>
    </source>
</evidence>
<evidence type="ECO:0000256" key="3">
    <source>
        <dbReference type="ARBA" id="ARBA00022692"/>
    </source>
</evidence>
<sequence>MRILLQDLGYAFRQLRKTPGFTATVLLTLALGIGANAAIFTLVNAILLHNLPVTDPKTLIRIGDTDDCCVNGGWNKEGDYSLFATDTYYMFKKNLPEFEELAAMESGYAWRPITVRRSGPQTIAKSVMGTFVSGNYFRVFGLSPAAGRLFIDADDQKGAPITAVMSYDAWMQDYAGDPSVVGSEFYINTKPATIIGIAPKGFYGDRIDTNPPRYYLPMNTMDPVIGAPYFTDPDSQWAYIIGRVKPGTSVPALQAKASALLKQTFAPLKTFTDQRAKEALPRTHVVLTPGGGGIQNMQDGYKDHLKLLQWIAGLVLLVACANIANLLLVRGMSRRAELSIRSALGAQRSRIVRQLLTESVLLSGLGGLLGLAVSYLGAHALLALAFPNQENMPVSASPSPLVIGFSFALSLITGVLFGLAPALMAARTQPVESLRANARTTAHGASFLQRALVVLQAALSLVLLVAAGLFVQSLNKAQNVDMRLDATNRYIAHINPQAAGYKNTEVEPLYQAIVDRFHAIPGVVKVGLSTYTPMEENNWGSGVKVQGDPDLNKGASWVKGTAEYFDSVGTHVVMGRGFTLQDTLNAPPVAVVNQEFVKQFFGKRNPIGHRFGFSGPHQVGLDGSHEIVGVVEDTTYTSVYWKDHAMYFLPLTQRAGNVNDPDSPLEKDQSMFAGALVIQTNRPVPGFEKIVSSTLASINPNLTIVKFQTFQQQIDDRFIEERLIARLTSLFGMLALLLAAIGLYGVTAYTVVRRTPEIGIRMALGAARSRVIATIMRGAMLQTIIGLAIGIPIAIFCVRYVKSQLYEITSVNVPVMAIAIGVLVLAAAIAGIIPARRAASIDPVRALRIE</sequence>
<feature type="transmembrane region" description="Helical" evidence="7">
    <location>
        <begin position="447"/>
        <end position="471"/>
    </location>
</feature>
<evidence type="ECO:0000256" key="5">
    <source>
        <dbReference type="ARBA" id="ARBA00023136"/>
    </source>
</evidence>
<feature type="transmembrane region" description="Helical" evidence="7">
    <location>
        <begin position="730"/>
        <end position="752"/>
    </location>
</feature>
<protein>
    <submittedName>
        <fullName evidence="10">ABC transporter permease</fullName>
    </submittedName>
</protein>
<dbReference type="NCBIfam" id="TIGR03434">
    <property type="entry name" value="ADOP"/>
    <property type="match status" value="1"/>
</dbReference>
<feature type="domain" description="MacB-like periplasmic core" evidence="9">
    <location>
        <begin position="22"/>
        <end position="259"/>
    </location>
</feature>
<feature type="transmembrane region" description="Helical" evidence="7">
    <location>
        <begin position="813"/>
        <end position="835"/>
    </location>
</feature>
<dbReference type="PANTHER" id="PTHR30572">
    <property type="entry name" value="MEMBRANE COMPONENT OF TRANSPORTER-RELATED"/>
    <property type="match status" value="1"/>
</dbReference>
<dbReference type="GO" id="GO:0005886">
    <property type="term" value="C:plasma membrane"/>
    <property type="evidence" value="ECO:0007669"/>
    <property type="project" value="UniProtKB-SubCell"/>
</dbReference>
<evidence type="ECO:0000256" key="7">
    <source>
        <dbReference type="SAM" id="Phobius"/>
    </source>
</evidence>
<keyword evidence="4 7" id="KW-1133">Transmembrane helix</keyword>
<feature type="transmembrane region" description="Helical" evidence="7">
    <location>
        <begin position="402"/>
        <end position="426"/>
    </location>
</feature>
<feature type="transmembrane region" description="Helical" evidence="7">
    <location>
        <begin position="21"/>
        <end position="47"/>
    </location>
</feature>
<dbReference type="InterPro" id="IPR050250">
    <property type="entry name" value="Macrolide_Exporter_MacB"/>
</dbReference>
<dbReference type="GO" id="GO:0022857">
    <property type="term" value="F:transmembrane transporter activity"/>
    <property type="evidence" value="ECO:0007669"/>
    <property type="project" value="TreeGrafter"/>
</dbReference>